<dbReference type="STRING" id="1202538.A353_0135"/>
<keyword evidence="2" id="KW-0408">Iron</keyword>
<reference evidence="5 6" key="1">
    <citation type="journal article" date="2012" name="Mol. Biol. Evol.">
        <title>Genome reduction and co-evolution between the primary and secondary bacterial symbionts of psyllids.</title>
        <authorList>
            <person name="Sloan D.B."/>
            <person name="Moran N.A."/>
        </authorList>
    </citation>
    <scope>NUCLEOTIDE SEQUENCE [LARGE SCALE GENOMIC DNA]</scope>
    <source>
        <strain evidence="5 6">HC</strain>
    </source>
</reference>
<sequence>MKVKNFLLYNIKKKTLNCIKCNYCIIFCPKDKIFIKKKKIFFKCNICNYCKINCKNNCIK</sequence>
<evidence type="ECO:0000256" key="3">
    <source>
        <dbReference type="ARBA" id="ARBA00023014"/>
    </source>
</evidence>
<keyword evidence="6" id="KW-1185">Reference proteome</keyword>
<evidence type="ECO:0000259" key="4">
    <source>
        <dbReference type="PROSITE" id="PS51379"/>
    </source>
</evidence>
<evidence type="ECO:0000313" key="5">
    <source>
        <dbReference type="EMBL" id="AFP83971.1"/>
    </source>
</evidence>
<organism evidence="5 6">
    <name type="scientific">Candidatus Carsonella ruddii HC isolate Thao2000</name>
    <dbReference type="NCBI Taxonomy" id="1202538"/>
    <lineage>
        <taxon>Bacteria</taxon>
        <taxon>Pseudomonadati</taxon>
        <taxon>Pseudomonadota</taxon>
        <taxon>Gammaproteobacteria</taxon>
        <taxon>Oceanospirillales</taxon>
        <taxon>Halomonadaceae</taxon>
        <taxon>Zymobacter group</taxon>
        <taxon>Candidatus Carsonella</taxon>
    </lineage>
</organism>
<feature type="domain" description="4Fe-4S ferredoxin-type" evidence="4">
    <location>
        <begin position="9"/>
        <end position="38"/>
    </location>
</feature>
<keyword evidence="1" id="KW-0479">Metal-binding</keyword>
<dbReference type="GO" id="GO:0051536">
    <property type="term" value="F:iron-sulfur cluster binding"/>
    <property type="evidence" value="ECO:0007669"/>
    <property type="project" value="UniProtKB-KW"/>
</dbReference>
<protein>
    <recommendedName>
        <fullName evidence="4">4Fe-4S ferredoxin-type domain-containing protein</fullName>
    </recommendedName>
</protein>
<dbReference type="SUPFAM" id="SSF54862">
    <property type="entry name" value="4Fe-4S ferredoxins"/>
    <property type="match status" value="1"/>
</dbReference>
<dbReference type="PATRIC" id="fig|1202538.3.peg.115"/>
<evidence type="ECO:0000256" key="1">
    <source>
        <dbReference type="ARBA" id="ARBA00022723"/>
    </source>
</evidence>
<keyword evidence="3" id="KW-0411">Iron-sulfur</keyword>
<evidence type="ECO:0000313" key="6">
    <source>
        <dbReference type="Proteomes" id="UP000003934"/>
    </source>
</evidence>
<dbReference type="PROSITE" id="PS00198">
    <property type="entry name" value="4FE4S_FER_1"/>
    <property type="match status" value="1"/>
</dbReference>
<dbReference type="GO" id="GO:0046872">
    <property type="term" value="F:metal ion binding"/>
    <property type="evidence" value="ECO:0007669"/>
    <property type="project" value="UniProtKB-KW"/>
</dbReference>
<dbReference type="KEGG" id="crh:A353_0135"/>
<dbReference type="Proteomes" id="UP000003934">
    <property type="component" value="Chromosome"/>
</dbReference>
<proteinExistence type="predicted"/>
<dbReference type="HOGENOM" id="CLU_2895566_0_0_6"/>
<dbReference type="InterPro" id="IPR017900">
    <property type="entry name" value="4Fe4S_Fe_S_CS"/>
</dbReference>
<dbReference type="PROSITE" id="PS51379">
    <property type="entry name" value="4FE4S_FER_2"/>
    <property type="match status" value="1"/>
</dbReference>
<evidence type="ECO:0000256" key="2">
    <source>
        <dbReference type="ARBA" id="ARBA00023004"/>
    </source>
</evidence>
<dbReference type="InterPro" id="IPR017896">
    <property type="entry name" value="4Fe4S_Fe-S-bd"/>
</dbReference>
<accession>J3VPX6</accession>
<dbReference type="EMBL" id="CP003543">
    <property type="protein sequence ID" value="AFP83971.1"/>
    <property type="molecule type" value="Genomic_DNA"/>
</dbReference>
<dbReference type="GeneID" id="67454668"/>
<name>J3VPX6_CARRU</name>
<gene>
    <name evidence="5" type="ORF">A353_0135</name>
</gene>
<dbReference type="AlphaFoldDB" id="J3VPX6"/>
<dbReference type="RefSeq" id="WP_014887271.1">
    <property type="nucleotide sequence ID" value="NC_018416.1"/>
</dbReference>